<evidence type="ECO:0008006" key="9">
    <source>
        <dbReference type="Google" id="ProtNLM"/>
    </source>
</evidence>
<name>A0ABM9BE96_9BACL</name>
<keyword evidence="3" id="KW-0574">Periplasm</keyword>
<feature type="domain" description="Alginate lyase" evidence="5">
    <location>
        <begin position="160"/>
        <end position="307"/>
    </location>
</feature>
<comment type="subcellular location">
    <subcellularLocation>
        <location evidence="1">Periplasm</location>
    </subcellularLocation>
</comment>
<keyword evidence="8" id="KW-1185">Reference proteome</keyword>
<evidence type="ECO:0000313" key="7">
    <source>
        <dbReference type="EMBL" id="CAH1057114.1"/>
    </source>
</evidence>
<keyword evidence="4" id="KW-0456">Lyase</keyword>
<protein>
    <recommendedName>
        <fullName evidence="9">Alginate lyase domain-containing protein</fullName>
    </recommendedName>
</protein>
<feature type="domain" description="Heparinase II/III-like C-terminal" evidence="6">
    <location>
        <begin position="384"/>
        <end position="505"/>
    </location>
</feature>
<gene>
    <name evidence="7" type="ORF">PAECIP111894_03270</name>
</gene>
<evidence type="ECO:0000259" key="5">
    <source>
        <dbReference type="Pfam" id="PF05426"/>
    </source>
</evidence>
<dbReference type="Proteomes" id="UP000838749">
    <property type="component" value="Unassembled WGS sequence"/>
</dbReference>
<dbReference type="EMBL" id="CAKMAB010000016">
    <property type="protein sequence ID" value="CAH1057114.1"/>
    <property type="molecule type" value="Genomic_DNA"/>
</dbReference>
<evidence type="ECO:0000256" key="2">
    <source>
        <dbReference type="ARBA" id="ARBA00022729"/>
    </source>
</evidence>
<dbReference type="PANTHER" id="PTHR39210:SF1">
    <property type="entry name" value="HEPARIN-SULFATE LYASE"/>
    <property type="match status" value="1"/>
</dbReference>
<reference evidence="7" key="1">
    <citation type="submission" date="2021-12" db="EMBL/GenBank/DDBJ databases">
        <authorList>
            <person name="Criscuolo A."/>
        </authorList>
    </citation>
    <scope>NUCLEOTIDE SEQUENCE</scope>
    <source>
        <strain evidence="7">CIP111894</strain>
    </source>
</reference>
<dbReference type="Pfam" id="PF07940">
    <property type="entry name" value="Hepar_II_III_C"/>
    <property type="match status" value="1"/>
</dbReference>
<sequence length="692" mass="77881">MMNLKEKADTFSWVGLEVDKLKMELHPLRSEEILLPTEPGGWWHQYVCPQHHTELIFDAMEQDAVVFSCSKGCKLEGEPYRGAWLVYRHQAMARYALQAAAVFAADGEEFYSRLARKILVGYAEQFPLYPVHPDAQPWMLSGRAFHQALTEAIWSTTLIRAYLLLVDDGVTFTEEEEVKLQVFFTMLEESMEQYRHILIYEKKNAENNYTAWLNASLACVYAAKDTREKLASLLEGEGGFYHHLSIGVKPDGFEFEGSTYYHIFVLRAYLITAEMAGRFGVDLYEAKGDQGQSIRGMFQLLVELSGDNGELPAVHDGPYARVPFAREIAEVFEIGCAVYKDLNFQPILANAYRYLYGQGLQTGLEAVLYGAGESKELQSSYRVRDSILLPDSGFAVLRHPGNPLSVLADFGEHGGSHGHFDKLHITIMHRWGEVAPELGMVPYGSVLRKEWYSETVSHNTVTIGGLSQAPHTGCCCQFRQESNATYLWIRSDGAYEGAVLDRHLVLTDGWLLDWFHVKQVTERDQEVDLWFHPTGHLLLPVDPHRVQTDSPTVLGLEAGYGSVEVLYAMKNETDCTLNTEWNIRYEGVSTGREYEVSTSTLLAPGSIMHEIRTPGIAEDPGRLLRGIMLRHKGPSVDFISVYRDGHEPAVLKLVSQVGEPPRIQIATTGQVVVYCLDPKAGLIQEKSRNTEE</sequence>
<dbReference type="RefSeq" id="WP_234535560.1">
    <property type="nucleotide sequence ID" value="NZ_CAKMAB010000016.1"/>
</dbReference>
<dbReference type="Pfam" id="PF05426">
    <property type="entry name" value="Alginate_lyase"/>
    <property type="match status" value="1"/>
</dbReference>
<evidence type="ECO:0000256" key="1">
    <source>
        <dbReference type="ARBA" id="ARBA00004418"/>
    </source>
</evidence>
<dbReference type="InterPro" id="IPR008397">
    <property type="entry name" value="Alginate_lyase_dom"/>
</dbReference>
<dbReference type="SUPFAM" id="SSF48230">
    <property type="entry name" value="Chondroitin AC/alginate lyase"/>
    <property type="match status" value="1"/>
</dbReference>
<evidence type="ECO:0000259" key="6">
    <source>
        <dbReference type="Pfam" id="PF07940"/>
    </source>
</evidence>
<evidence type="ECO:0000256" key="4">
    <source>
        <dbReference type="ARBA" id="ARBA00023239"/>
    </source>
</evidence>
<dbReference type="InterPro" id="IPR008929">
    <property type="entry name" value="Chondroitin_lyas"/>
</dbReference>
<organism evidence="7 8">
    <name type="scientific">Paenibacillus pseudetheri</name>
    <dbReference type="NCBI Taxonomy" id="2897682"/>
    <lineage>
        <taxon>Bacteria</taxon>
        <taxon>Bacillati</taxon>
        <taxon>Bacillota</taxon>
        <taxon>Bacilli</taxon>
        <taxon>Bacillales</taxon>
        <taxon>Paenibacillaceae</taxon>
        <taxon>Paenibacillus</taxon>
    </lineage>
</organism>
<proteinExistence type="predicted"/>
<dbReference type="Gene3D" id="1.50.10.100">
    <property type="entry name" value="Chondroitin AC/alginate lyase"/>
    <property type="match status" value="1"/>
</dbReference>
<comment type="caution">
    <text evidence="7">The sequence shown here is derived from an EMBL/GenBank/DDBJ whole genome shotgun (WGS) entry which is preliminary data.</text>
</comment>
<dbReference type="PANTHER" id="PTHR39210">
    <property type="entry name" value="HEPARIN-SULFATE LYASE"/>
    <property type="match status" value="1"/>
</dbReference>
<accession>A0ABM9BE96</accession>
<dbReference type="Gene3D" id="2.70.98.70">
    <property type="match status" value="1"/>
</dbReference>
<evidence type="ECO:0000313" key="8">
    <source>
        <dbReference type="Proteomes" id="UP000838749"/>
    </source>
</evidence>
<evidence type="ECO:0000256" key="3">
    <source>
        <dbReference type="ARBA" id="ARBA00022764"/>
    </source>
</evidence>
<dbReference type="InterPro" id="IPR012480">
    <property type="entry name" value="Hepar_II_III_C"/>
</dbReference>
<keyword evidence="2" id="KW-0732">Signal</keyword>